<gene>
    <name evidence="2" type="ORF">KQI86_10750</name>
</gene>
<dbReference type="EMBL" id="JAHLQF010000002">
    <property type="protein sequence ID" value="MBU5484814.1"/>
    <property type="molecule type" value="Genomic_DNA"/>
</dbReference>
<keyword evidence="3" id="KW-1185">Reference proteome</keyword>
<proteinExistence type="predicted"/>
<organism evidence="2 3">
    <name type="scientific">Clostridium mobile</name>
    <dbReference type="NCBI Taxonomy" id="2841512"/>
    <lineage>
        <taxon>Bacteria</taxon>
        <taxon>Bacillati</taxon>
        <taxon>Bacillota</taxon>
        <taxon>Clostridia</taxon>
        <taxon>Eubacteriales</taxon>
        <taxon>Clostridiaceae</taxon>
        <taxon>Clostridium</taxon>
    </lineage>
</organism>
<evidence type="ECO:0000313" key="2">
    <source>
        <dbReference type="EMBL" id="MBU5484814.1"/>
    </source>
</evidence>
<comment type="caution">
    <text evidence="2">The sequence shown here is derived from an EMBL/GenBank/DDBJ whole genome shotgun (WGS) entry which is preliminary data.</text>
</comment>
<evidence type="ECO:0000313" key="3">
    <source>
        <dbReference type="Proteomes" id="UP000726170"/>
    </source>
</evidence>
<keyword evidence="1" id="KW-0812">Transmembrane</keyword>
<keyword evidence="1" id="KW-0472">Membrane</keyword>
<keyword evidence="1" id="KW-1133">Transmembrane helix</keyword>
<dbReference type="Proteomes" id="UP000726170">
    <property type="component" value="Unassembled WGS sequence"/>
</dbReference>
<name>A0ABS6EHU5_9CLOT</name>
<accession>A0ABS6EHU5</accession>
<protein>
    <submittedName>
        <fullName evidence="2">Zinc-ribbon domain-containing protein</fullName>
    </submittedName>
</protein>
<dbReference type="RefSeq" id="WP_216439292.1">
    <property type="nucleotide sequence ID" value="NZ_JAHLQF010000002.1"/>
</dbReference>
<reference evidence="2 3" key="1">
    <citation type="submission" date="2021-06" db="EMBL/GenBank/DDBJ databases">
        <authorList>
            <person name="Sun Q."/>
            <person name="Li D."/>
        </authorList>
    </citation>
    <scope>NUCLEOTIDE SEQUENCE [LARGE SCALE GENOMIC DNA]</scope>
    <source>
        <strain evidence="2 3">MSJ-11</strain>
    </source>
</reference>
<feature type="transmembrane region" description="Helical" evidence="1">
    <location>
        <begin position="16"/>
        <end position="43"/>
    </location>
</feature>
<evidence type="ECO:0000256" key="1">
    <source>
        <dbReference type="SAM" id="Phobius"/>
    </source>
</evidence>
<sequence>MNYYKQMDQWDNLTKILLILGVILLLSSSSRIIGVTLIIYAVGRMGYYSSRNKSMGDVNFNKVKSDMKNVLDNFKNKMKERKEFLVTRCPNCSQKLRLPRRKGNILVTCPRCGYKFKLKT</sequence>